<dbReference type="GO" id="GO:0032259">
    <property type="term" value="P:methylation"/>
    <property type="evidence" value="ECO:0007669"/>
    <property type="project" value="UniProtKB-KW"/>
</dbReference>
<proteinExistence type="predicted"/>
<evidence type="ECO:0000256" key="4">
    <source>
        <dbReference type="ARBA" id="ARBA00022691"/>
    </source>
</evidence>
<keyword evidence="3 6" id="KW-0808">Transferase</keyword>
<comment type="caution">
    <text evidence="6">The sequence shown here is derived from an EMBL/GenBank/DDBJ whole genome shotgun (WGS) entry which is preliminary data.</text>
</comment>
<dbReference type="Gene3D" id="3.40.50.150">
    <property type="entry name" value="Vaccinia Virus protein VP39"/>
    <property type="match status" value="1"/>
</dbReference>
<dbReference type="InterPro" id="IPR029063">
    <property type="entry name" value="SAM-dependent_MTases_sf"/>
</dbReference>
<evidence type="ECO:0000313" key="6">
    <source>
        <dbReference type="EMBL" id="TCW19316.1"/>
    </source>
</evidence>
<comment type="catalytic activity">
    <reaction evidence="5">
        <text>a 2'-deoxyadenosine in DNA + S-adenosyl-L-methionine = an N(6)-methyl-2'-deoxyadenosine in DNA + S-adenosyl-L-homocysteine + H(+)</text>
        <dbReference type="Rhea" id="RHEA:15197"/>
        <dbReference type="Rhea" id="RHEA-COMP:12418"/>
        <dbReference type="Rhea" id="RHEA-COMP:12419"/>
        <dbReference type="ChEBI" id="CHEBI:15378"/>
        <dbReference type="ChEBI" id="CHEBI:57856"/>
        <dbReference type="ChEBI" id="CHEBI:59789"/>
        <dbReference type="ChEBI" id="CHEBI:90615"/>
        <dbReference type="ChEBI" id="CHEBI:90616"/>
        <dbReference type="EC" id="2.1.1.72"/>
    </reaction>
</comment>
<dbReference type="EMBL" id="SMCX01000043">
    <property type="protein sequence ID" value="TCW19316.1"/>
    <property type="molecule type" value="Genomic_DNA"/>
</dbReference>
<dbReference type="InterPro" id="IPR002052">
    <property type="entry name" value="DNA_methylase_N6_adenine_CS"/>
</dbReference>
<name>A0A4R3ZQF8_9ACTN</name>
<keyword evidence="4" id="KW-0949">S-adenosyl-L-methionine</keyword>
<dbReference type="EC" id="2.1.1.72" evidence="1"/>
<accession>A0A4R3ZQF8</accession>
<dbReference type="GO" id="GO:0009007">
    <property type="term" value="F:site-specific DNA-methyltransferase (adenine-specific) activity"/>
    <property type="evidence" value="ECO:0007669"/>
    <property type="project" value="UniProtKB-EC"/>
</dbReference>
<dbReference type="GeneID" id="89532367"/>
<evidence type="ECO:0000313" key="7">
    <source>
        <dbReference type="Proteomes" id="UP000295805"/>
    </source>
</evidence>
<gene>
    <name evidence="6" type="ORF">EDD19_14317</name>
</gene>
<organism evidence="6 7">
    <name type="scientific">Dietzia cinnamea</name>
    <dbReference type="NCBI Taxonomy" id="321318"/>
    <lineage>
        <taxon>Bacteria</taxon>
        <taxon>Bacillati</taxon>
        <taxon>Actinomycetota</taxon>
        <taxon>Actinomycetes</taxon>
        <taxon>Mycobacteriales</taxon>
        <taxon>Dietziaceae</taxon>
        <taxon>Dietzia</taxon>
    </lineage>
</organism>
<dbReference type="SUPFAM" id="SSF53335">
    <property type="entry name" value="S-adenosyl-L-methionine-dependent methyltransferases"/>
    <property type="match status" value="1"/>
</dbReference>
<evidence type="ECO:0000256" key="2">
    <source>
        <dbReference type="ARBA" id="ARBA00022603"/>
    </source>
</evidence>
<sequence>MGVRYIGSKARVADAILDLAGPPNGGRFIDAFCGTGSVSSAAADRGWPVTLNDSLPSAVAMSIGATAGRDNVPFEAFNGYESAVRELNATPGRPGFIHAEYSPASAATAPVERRYFTEHNAARLDAMRAQIRRWSDTGSLTWIEEELLLADLLQAANKVANISGTYGGFLKEWSATSLRDIRVSKRALPQRATDINAIVGDVSAIATSSHDTVYFDPPYTKRQYSAYYHVLETLHAGDSPQVGGVTGLRPWKHKASDYCYKSRALGALTQLVLSTRAHRILLSYSNEGHVPQSQLVNALQEAGNVTLHEIKTIGRYRPNAAASAGGDSVVEYVIEIVPFSASASPPAPRNSGQTAVVA</sequence>
<dbReference type="Proteomes" id="UP000295805">
    <property type="component" value="Unassembled WGS sequence"/>
</dbReference>
<dbReference type="Pfam" id="PF02086">
    <property type="entry name" value="MethyltransfD12"/>
    <property type="match status" value="1"/>
</dbReference>
<protein>
    <recommendedName>
        <fullName evidence="1">site-specific DNA-methyltransferase (adenine-specific)</fullName>
        <ecNumber evidence="1">2.1.1.72</ecNumber>
    </recommendedName>
</protein>
<evidence type="ECO:0000256" key="3">
    <source>
        <dbReference type="ARBA" id="ARBA00022679"/>
    </source>
</evidence>
<keyword evidence="2 6" id="KW-0489">Methyltransferase</keyword>
<evidence type="ECO:0000256" key="5">
    <source>
        <dbReference type="ARBA" id="ARBA00047942"/>
    </source>
</evidence>
<dbReference type="GO" id="GO:0009307">
    <property type="term" value="P:DNA restriction-modification system"/>
    <property type="evidence" value="ECO:0007669"/>
    <property type="project" value="InterPro"/>
</dbReference>
<dbReference type="PROSITE" id="PS00092">
    <property type="entry name" value="N6_MTASE"/>
    <property type="match status" value="1"/>
</dbReference>
<dbReference type="AlphaFoldDB" id="A0A4R3ZQF8"/>
<dbReference type="GO" id="GO:0003676">
    <property type="term" value="F:nucleic acid binding"/>
    <property type="evidence" value="ECO:0007669"/>
    <property type="project" value="InterPro"/>
</dbReference>
<reference evidence="6 7" key="1">
    <citation type="submission" date="2019-03" db="EMBL/GenBank/DDBJ databases">
        <title>Root nodule microbial communities of legume samples collected from USA, Mexico and Botswana.</title>
        <authorList>
            <person name="Hirsch A."/>
        </authorList>
    </citation>
    <scope>NUCLEOTIDE SEQUENCE [LARGE SCALE GENOMIC DNA]</scope>
    <source>
        <strain evidence="6 7">55</strain>
    </source>
</reference>
<dbReference type="InterPro" id="IPR012327">
    <property type="entry name" value="MeTrfase_D12"/>
</dbReference>
<dbReference type="RefSeq" id="WP_165928554.1">
    <property type="nucleotide sequence ID" value="NZ_CP143054.1"/>
</dbReference>
<dbReference type="PRINTS" id="PR00505">
    <property type="entry name" value="D12N6MTFRASE"/>
</dbReference>
<evidence type="ECO:0000256" key="1">
    <source>
        <dbReference type="ARBA" id="ARBA00011900"/>
    </source>
</evidence>